<feature type="transmembrane region" description="Helical" evidence="1">
    <location>
        <begin position="6"/>
        <end position="24"/>
    </location>
</feature>
<evidence type="ECO:0000313" key="3">
    <source>
        <dbReference type="Proteomes" id="UP000005237"/>
    </source>
</evidence>
<evidence type="ECO:0008006" key="4">
    <source>
        <dbReference type="Google" id="ProtNLM"/>
    </source>
</evidence>
<dbReference type="AlphaFoldDB" id="A0A8R1IBB0"/>
<dbReference type="Pfam" id="PF10324">
    <property type="entry name" value="7TM_GPCR_Srw"/>
    <property type="match status" value="3"/>
</dbReference>
<dbReference type="InterPro" id="IPR019427">
    <property type="entry name" value="7TM_GPCR_serpentine_rcpt_Srw"/>
</dbReference>
<protein>
    <recommendedName>
        <fullName evidence="4">G_PROTEIN_RECEP_F1_2 domain-containing protein</fullName>
    </recommendedName>
</protein>
<reference evidence="2" key="2">
    <citation type="submission" date="2022-06" db="UniProtKB">
        <authorList>
            <consortium name="EnsemblMetazoa"/>
        </authorList>
    </citation>
    <scope>IDENTIFICATION</scope>
    <source>
        <strain evidence="2">DF5081</strain>
    </source>
</reference>
<keyword evidence="1" id="KW-0812">Transmembrane</keyword>
<evidence type="ECO:0000313" key="2">
    <source>
        <dbReference type="EnsemblMetazoa" id="CJA21613.1"/>
    </source>
</evidence>
<sequence>MSSSTNAILIGIAISDIISAFYYFKKGIHDLQITGLDKCESAASYKIALVNWVMAAFTDCFRRSSSWLCLLLVVMRTIVVNKVLDKKCGGTYVDLFWIVEIGDYSKLGKIARHLHLFLTGIFSKVIPSFLFPVFAIILTSELRRTSRLRGGVSVGVSTLNIESIFDMIYVPLTATHFFLCFAMSSQYRNTVKRTFEFSDKNVKVTTLN</sequence>
<dbReference type="Proteomes" id="UP000005237">
    <property type="component" value="Unassembled WGS sequence"/>
</dbReference>
<evidence type="ECO:0000256" key="1">
    <source>
        <dbReference type="SAM" id="Phobius"/>
    </source>
</evidence>
<reference evidence="3" key="1">
    <citation type="submission" date="2010-08" db="EMBL/GenBank/DDBJ databases">
        <authorList>
            <consortium name="Caenorhabditis japonica Sequencing Consortium"/>
            <person name="Wilson R.K."/>
        </authorList>
    </citation>
    <scope>NUCLEOTIDE SEQUENCE [LARGE SCALE GENOMIC DNA]</scope>
    <source>
        <strain evidence="3">DF5081</strain>
    </source>
</reference>
<proteinExistence type="predicted"/>
<keyword evidence="3" id="KW-1185">Reference proteome</keyword>
<keyword evidence="1" id="KW-1133">Transmembrane helix</keyword>
<dbReference type="SUPFAM" id="SSF81321">
    <property type="entry name" value="Family A G protein-coupled receptor-like"/>
    <property type="match status" value="1"/>
</dbReference>
<dbReference type="EnsemblMetazoa" id="CJA21613.1">
    <property type="protein sequence ID" value="CJA21613.1"/>
    <property type="gene ID" value="WBGene00177185"/>
</dbReference>
<feature type="transmembrane region" description="Helical" evidence="1">
    <location>
        <begin position="116"/>
        <end position="138"/>
    </location>
</feature>
<dbReference type="PANTHER" id="PTHR22751">
    <property type="entry name" value="G-PROTEIN COUPLED RECEPTOR-RELATED"/>
    <property type="match status" value="1"/>
</dbReference>
<feature type="transmembrane region" description="Helical" evidence="1">
    <location>
        <begin position="164"/>
        <end position="183"/>
    </location>
</feature>
<dbReference type="PANTHER" id="PTHR22751:SF73">
    <property type="entry name" value="G-PROTEIN COUPLED RECEPTORS FAMILY 1 PROFILE DOMAIN-CONTAINING PROTEIN"/>
    <property type="match status" value="1"/>
</dbReference>
<name>A0A8R1IBB0_CAEJA</name>
<dbReference type="GO" id="GO:0008528">
    <property type="term" value="F:G protein-coupled peptide receptor activity"/>
    <property type="evidence" value="ECO:0007669"/>
    <property type="project" value="InterPro"/>
</dbReference>
<keyword evidence="1" id="KW-0472">Membrane</keyword>
<accession>A0A8R1IBB0</accession>
<organism evidence="2 3">
    <name type="scientific">Caenorhabditis japonica</name>
    <dbReference type="NCBI Taxonomy" id="281687"/>
    <lineage>
        <taxon>Eukaryota</taxon>
        <taxon>Metazoa</taxon>
        <taxon>Ecdysozoa</taxon>
        <taxon>Nematoda</taxon>
        <taxon>Chromadorea</taxon>
        <taxon>Rhabditida</taxon>
        <taxon>Rhabditina</taxon>
        <taxon>Rhabditomorpha</taxon>
        <taxon>Rhabditoidea</taxon>
        <taxon>Rhabditidae</taxon>
        <taxon>Peloderinae</taxon>
        <taxon>Caenorhabditis</taxon>
    </lineage>
</organism>